<sequence length="196" mass="22063">MVHTQIDHMGTFAIRRAWPLAAILLLALLLRGNAALARPKLRDPDLPWKLNDAFWENKTADAVSATIARRAAAAGYSYTYARWRISQRCPRRTINAVMGAMASHCYAKELRQLEESAKPPPPPPPPESPEDAAQRGVLEILRICPITINMWPETIVNPLIPSRPQAFRVVPISYLKVNSAFSSNFNQRLFESRITH</sequence>
<evidence type="ECO:0000313" key="4">
    <source>
        <dbReference type="Proteomes" id="UP000324897"/>
    </source>
</evidence>
<proteinExistence type="predicted"/>
<feature type="region of interest" description="Disordered" evidence="1">
    <location>
        <begin position="113"/>
        <end position="132"/>
    </location>
</feature>
<protein>
    <submittedName>
        <fullName evidence="3">Uncharacterized protein</fullName>
    </submittedName>
</protein>
<evidence type="ECO:0000256" key="1">
    <source>
        <dbReference type="SAM" id="MobiDB-lite"/>
    </source>
</evidence>
<dbReference type="AlphaFoldDB" id="A0A5J9VFC5"/>
<feature type="non-terminal residue" evidence="3">
    <location>
        <position position="1"/>
    </location>
</feature>
<feature type="chain" id="PRO_5023933292" evidence="2">
    <location>
        <begin position="35"/>
        <end position="196"/>
    </location>
</feature>
<evidence type="ECO:0000313" key="3">
    <source>
        <dbReference type="EMBL" id="TVU34753.1"/>
    </source>
</evidence>
<feature type="signal peptide" evidence="2">
    <location>
        <begin position="1"/>
        <end position="34"/>
    </location>
</feature>
<reference evidence="3 4" key="1">
    <citation type="journal article" date="2019" name="Sci. Rep.">
        <title>A high-quality genome of Eragrostis curvula grass provides insights into Poaceae evolution and supports new strategies to enhance forage quality.</title>
        <authorList>
            <person name="Carballo J."/>
            <person name="Santos B.A.C.M."/>
            <person name="Zappacosta D."/>
            <person name="Garbus I."/>
            <person name="Selva J.P."/>
            <person name="Gallo C.A."/>
            <person name="Diaz A."/>
            <person name="Albertini E."/>
            <person name="Caccamo M."/>
            <person name="Echenique V."/>
        </authorList>
    </citation>
    <scope>NUCLEOTIDE SEQUENCE [LARGE SCALE GENOMIC DNA]</scope>
    <source>
        <strain evidence="4">cv. Victoria</strain>
        <tissue evidence="3">Leaf</tissue>
    </source>
</reference>
<dbReference type="EMBL" id="RWGY01000009">
    <property type="protein sequence ID" value="TVU34753.1"/>
    <property type="molecule type" value="Genomic_DNA"/>
</dbReference>
<feature type="compositionally biased region" description="Pro residues" evidence="1">
    <location>
        <begin position="118"/>
        <end position="127"/>
    </location>
</feature>
<accession>A0A5J9VFC5</accession>
<keyword evidence="4" id="KW-1185">Reference proteome</keyword>
<organism evidence="3 4">
    <name type="scientific">Eragrostis curvula</name>
    <name type="common">weeping love grass</name>
    <dbReference type="NCBI Taxonomy" id="38414"/>
    <lineage>
        <taxon>Eukaryota</taxon>
        <taxon>Viridiplantae</taxon>
        <taxon>Streptophyta</taxon>
        <taxon>Embryophyta</taxon>
        <taxon>Tracheophyta</taxon>
        <taxon>Spermatophyta</taxon>
        <taxon>Magnoliopsida</taxon>
        <taxon>Liliopsida</taxon>
        <taxon>Poales</taxon>
        <taxon>Poaceae</taxon>
        <taxon>PACMAD clade</taxon>
        <taxon>Chloridoideae</taxon>
        <taxon>Eragrostideae</taxon>
        <taxon>Eragrostidinae</taxon>
        <taxon>Eragrostis</taxon>
    </lineage>
</organism>
<comment type="caution">
    <text evidence="3">The sequence shown here is derived from an EMBL/GenBank/DDBJ whole genome shotgun (WGS) entry which is preliminary data.</text>
</comment>
<keyword evidence="2" id="KW-0732">Signal</keyword>
<dbReference type="Gramene" id="TVU34753">
    <property type="protein sequence ID" value="TVU34753"/>
    <property type="gene ID" value="EJB05_16603"/>
</dbReference>
<gene>
    <name evidence="3" type="ORF">EJB05_16603</name>
</gene>
<evidence type="ECO:0000256" key="2">
    <source>
        <dbReference type="SAM" id="SignalP"/>
    </source>
</evidence>
<name>A0A5J9VFC5_9POAL</name>
<dbReference type="Proteomes" id="UP000324897">
    <property type="component" value="Unassembled WGS sequence"/>
</dbReference>